<keyword evidence="10" id="KW-1185">Reference proteome</keyword>
<evidence type="ECO:0000256" key="4">
    <source>
        <dbReference type="ARBA" id="ARBA00022999"/>
    </source>
</evidence>
<dbReference type="GO" id="GO:0000278">
    <property type="term" value="P:mitotic cell cycle"/>
    <property type="evidence" value="ECO:0007669"/>
    <property type="project" value="TreeGrafter"/>
</dbReference>
<dbReference type="Pfam" id="PF00017">
    <property type="entry name" value="SH2"/>
    <property type="match status" value="1"/>
</dbReference>
<reference evidence="10" key="1">
    <citation type="submission" date="2014-03" db="EMBL/GenBank/DDBJ databases">
        <authorList>
            <person name="Aksoy S."/>
            <person name="Warren W."/>
            <person name="Wilson R.K."/>
        </authorList>
    </citation>
    <scope>NUCLEOTIDE SEQUENCE [LARGE SCALE GENOMIC DNA]</scope>
    <source>
        <strain evidence="10">IAEA</strain>
    </source>
</reference>
<dbReference type="SMART" id="SM00252">
    <property type="entry name" value="SH2"/>
    <property type="match status" value="1"/>
</dbReference>
<dbReference type="InterPro" id="IPR029021">
    <property type="entry name" value="Prot-tyrosine_phosphatase-like"/>
</dbReference>
<dbReference type="InterPro" id="IPR036860">
    <property type="entry name" value="SH2_dom_sf"/>
</dbReference>
<evidence type="ECO:0000256" key="1">
    <source>
        <dbReference type="ARBA" id="ARBA00013064"/>
    </source>
</evidence>
<dbReference type="InterPro" id="IPR003595">
    <property type="entry name" value="Tyr_Pase_cat"/>
</dbReference>
<dbReference type="InterPro" id="IPR052123">
    <property type="entry name" value="Non-rcpt_Tyr_Phosphatase"/>
</dbReference>
<dbReference type="SMART" id="SM00194">
    <property type="entry name" value="PTPc"/>
    <property type="match status" value="1"/>
</dbReference>
<protein>
    <recommendedName>
        <fullName evidence="1">protein-tyrosine-phosphatase</fullName>
        <ecNumber evidence="1">3.1.3.48</ecNumber>
    </recommendedName>
</protein>
<dbReference type="PANTHER" id="PTHR46257:SF3">
    <property type="entry name" value="TYROSINE-PROTEIN PHOSPHATASE CORKSCREW"/>
    <property type="match status" value="1"/>
</dbReference>
<dbReference type="InterPro" id="IPR016130">
    <property type="entry name" value="Tyr_Pase_AS"/>
</dbReference>
<dbReference type="Gene3D" id="3.90.190.10">
    <property type="entry name" value="Protein tyrosine phosphatase superfamily"/>
    <property type="match status" value="2"/>
</dbReference>
<proteinExistence type="predicted"/>
<dbReference type="SUPFAM" id="SSF55550">
    <property type="entry name" value="SH2 domain"/>
    <property type="match status" value="1"/>
</dbReference>
<dbReference type="GO" id="GO:0048666">
    <property type="term" value="P:neuron development"/>
    <property type="evidence" value="ECO:0007669"/>
    <property type="project" value="UniProtKB-ARBA"/>
</dbReference>
<dbReference type="InterPro" id="IPR000980">
    <property type="entry name" value="SH2"/>
</dbReference>
<dbReference type="Gene3D" id="3.30.505.10">
    <property type="entry name" value="SH2 domain"/>
    <property type="match status" value="1"/>
</dbReference>
<evidence type="ECO:0000313" key="10">
    <source>
        <dbReference type="Proteomes" id="UP000092445"/>
    </source>
</evidence>
<evidence type="ECO:0000259" key="7">
    <source>
        <dbReference type="PROSITE" id="PS50055"/>
    </source>
</evidence>
<feature type="domain" description="SH2" evidence="6">
    <location>
        <begin position="6"/>
        <end position="101"/>
    </location>
</feature>
<evidence type="ECO:0000313" key="9">
    <source>
        <dbReference type="EnsemblMetazoa" id="GPAI003531-PA"/>
    </source>
</evidence>
<organism evidence="9 10">
    <name type="scientific">Glossina pallidipes</name>
    <name type="common">Tsetse fly</name>
    <dbReference type="NCBI Taxonomy" id="7398"/>
    <lineage>
        <taxon>Eukaryota</taxon>
        <taxon>Metazoa</taxon>
        <taxon>Ecdysozoa</taxon>
        <taxon>Arthropoda</taxon>
        <taxon>Hexapoda</taxon>
        <taxon>Insecta</taxon>
        <taxon>Pterygota</taxon>
        <taxon>Neoptera</taxon>
        <taxon>Endopterygota</taxon>
        <taxon>Diptera</taxon>
        <taxon>Brachycera</taxon>
        <taxon>Muscomorpha</taxon>
        <taxon>Hippoboscoidea</taxon>
        <taxon>Glossinidae</taxon>
        <taxon>Glossina</taxon>
    </lineage>
</organism>
<dbReference type="InterPro" id="IPR000387">
    <property type="entry name" value="Tyr_Pase_dom"/>
</dbReference>
<dbReference type="EnsemblMetazoa" id="GPAI003531-RA">
    <property type="protein sequence ID" value="GPAI003531-PA"/>
    <property type="gene ID" value="GPAI003531"/>
</dbReference>
<keyword evidence="2" id="KW-0378">Hydrolase</keyword>
<dbReference type="Pfam" id="PF00102">
    <property type="entry name" value="Y_phosphatase"/>
    <property type="match status" value="2"/>
</dbReference>
<reference evidence="9" key="2">
    <citation type="submission" date="2020-05" db="UniProtKB">
        <authorList>
            <consortium name="EnsemblMetazoa"/>
        </authorList>
    </citation>
    <scope>IDENTIFICATION</scope>
    <source>
        <strain evidence="9">IAEA</strain>
    </source>
</reference>
<dbReference type="STRING" id="7398.A0A1A9Z4D7"/>
<dbReference type="PROSITE" id="PS50001">
    <property type="entry name" value="SH2"/>
    <property type="match status" value="1"/>
</dbReference>
<dbReference type="GO" id="GO:0004726">
    <property type="term" value="F:non-membrane spanning protein tyrosine phosphatase activity"/>
    <property type="evidence" value="ECO:0007669"/>
    <property type="project" value="TreeGrafter"/>
</dbReference>
<dbReference type="GO" id="GO:0009653">
    <property type="term" value="P:anatomical structure morphogenesis"/>
    <property type="evidence" value="ECO:0007669"/>
    <property type="project" value="UniProtKB-ARBA"/>
</dbReference>
<keyword evidence="4 5" id="KW-0727">SH2 domain</keyword>
<dbReference type="EC" id="3.1.3.48" evidence="1"/>
<dbReference type="GO" id="GO:0035556">
    <property type="term" value="P:intracellular signal transduction"/>
    <property type="evidence" value="ECO:0007669"/>
    <property type="project" value="TreeGrafter"/>
</dbReference>
<feature type="domain" description="Tyrosine-protein phosphatase" evidence="7">
    <location>
        <begin position="194"/>
        <end position="583"/>
    </location>
</feature>
<dbReference type="AlphaFoldDB" id="A0A1A9Z4D7"/>
<dbReference type="PROSITE" id="PS50055">
    <property type="entry name" value="TYR_PHOSPHATASE_PTP"/>
    <property type="match status" value="1"/>
</dbReference>
<dbReference type="PROSITE" id="PS00383">
    <property type="entry name" value="TYR_PHOSPHATASE_1"/>
    <property type="match status" value="1"/>
</dbReference>
<accession>A0A1A9Z4D7</accession>
<dbReference type="PRINTS" id="PR00700">
    <property type="entry name" value="PRTYPHPHTASE"/>
</dbReference>
<feature type="domain" description="Tyrosine specific protein phosphatases" evidence="8">
    <location>
        <begin position="494"/>
        <end position="574"/>
    </location>
</feature>
<evidence type="ECO:0000256" key="2">
    <source>
        <dbReference type="ARBA" id="ARBA00022801"/>
    </source>
</evidence>
<dbReference type="PRINTS" id="PR00401">
    <property type="entry name" value="SH2DOMAIN"/>
</dbReference>
<evidence type="ECO:0000259" key="8">
    <source>
        <dbReference type="PROSITE" id="PS50056"/>
    </source>
</evidence>
<sequence length="591" mass="66901">MSSRRWFHPKISTIEAEKFLLEKGLNGSFLVHSSSSNSDDFTLSVRKDQEVIHIGIQNTGYFLHLDNDEIFATLTELVQFYMKIGELKKEDGEVIKLKQPLLRTEPFTGRFLHGNHSGSPGDFSLSVRTNDKVRHAIMDCQSDKDDLINGGNNKYNGLVEARHAKDDLPQRFNAARVATAGFDVCVRQLVKDSFCQEFESLSEGSSDKLYRQEGYKLENRNKNRYGDILPHDHTRVKLIDVDHSIAGADYINANYVCLPLDSLHANSHAAKANPPTTHAHVQLRKSCAKTQLFRKGLTNAQCTGATASLPLNNCLTCSKKSNSFCKHRHNESVLTASNMKNLCAVRSLSDTSISNAHNGNASLIGKEMLCKNLSSDLAKRERLKTYIATQGCLPNTITDFWNMIWQENTRIIVMITREIERGRSKCAKYWTKKGETEQFGPAKIHCISKDSSLGDYILREFLVSWRVQTERHIYQYHFQAWPDHGVPTNPDCVLDFLNDVNTKQNQLIQAGKEPGPICVHCSAGIGRTGTLIVIDMILDQIDKYGVNTEIDIKRTIQTVRSQRSGLVQTEAQYKFIYCALQRYIQRICKKY</sequence>
<dbReference type="PROSITE" id="PS50056">
    <property type="entry name" value="TYR_PHOSPHATASE_2"/>
    <property type="match status" value="1"/>
</dbReference>
<dbReference type="Proteomes" id="UP000092445">
    <property type="component" value="Unassembled WGS sequence"/>
</dbReference>
<dbReference type="GO" id="GO:0001784">
    <property type="term" value="F:phosphotyrosine residue binding"/>
    <property type="evidence" value="ECO:0007669"/>
    <property type="project" value="TreeGrafter"/>
</dbReference>
<dbReference type="PANTHER" id="PTHR46257">
    <property type="entry name" value="TYROSINE-PROTEIN PHOSPHATASE CORKSCREW"/>
    <property type="match status" value="1"/>
</dbReference>
<evidence type="ECO:0000259" key="6">
    <source>
        <dbReference type="PROSITE" id="PS50001"/>
    </source>
</evidence>
<evidence type="ECO:0000256" key="3">
    <source>
        <dbReference type="ARBA" id="ARBA00022912"/>
    </source>
</evidence>
<keyword evidence="3" id="KW-0904">Protein phosphatase</keyword>
<dbReference type="GO" id="GO:0005737">
    <property type="term" value="C:cytoplasm"/>
    <property type="evidence" value="ECO:0007669"/>
    <property type="project" value="TreeGrafter"/>
</dbReference>
<evidence type="ECO:0000256" key="5">
    <source>
        <dbReference type="PROSITE-ProRule" id="PRU00191"/>
    </source>
</evidence>
<dbReference type="InterPro" id="IPR000242">
    <property type="entry name" value="PTP_cat"/>
</dbReference>
<dbReference type="SMART" id="SM00404">
    <property type="entry name" value="PTPc_motif"/>
    <property type="match status" value="1"/>
</dbReference>
<name>A0A1A9Z4D7_GLOPL</name>
<dbReference type="VEuPathDB" id="VectorBase:GPAI003531"/>
<dbReference type="SUPFAM" id="SSF52799">
    <property type="entry name" value="(Phosphotyrosine protein) phosphatases II"/>
    <property type="match status" value="1"/>
</dbReference>